<evidence type="ECO:0000256" key="1">
    <source>
        <dbReference type="ARBA" id="ARBA00005510"/>
    </source>
</evidence>
<dbReference type="EMBL" id="LWDX02025503">
    <property type="protein sequence ID" value="OEL30502.1"/>
    <property type="molecule type" value="Genomic_DNA"/>
</dbReference>
<gene>
    <name evidence="6" type="ORF">BAE44_0008479</name>
</gene>
<dbReference type="PANTHER" id="PTHR33124">
    <property type="entry name" value="TRANSCRIPTION FACTOR IBH1-LIKE 1"/>
    <property type="match status" value="1"/>
</dbReference>
<evidence type="ECO:0000256" key="2">
    <source>
        <dbReference type="ARBA" id="ARBA00023015"/>
    </source>
</evidence>
<keyword evidence="7" id="KW-1185">Reference proteome</keyword>
<dbReference type="GO" id="GO:0046983">
    <property type="term" value="F:protein dimerization activity"/>
    <property type="evidence" value="ECO:0007669"/>
    <property type="project" value="InterPro"/>
</dbReference>
<dbReference type="SUPFAM" id="SSF47459">
    <property type="entry name" value="HLH, helix-loop-helix DNA-binding domain"/>
    <property type="match status" value="1"/>
</dbReference>
<name>A0A1E5VZE9_9POAL</name>
<accession>A0A1E5VZE9</accession>
<dbReference type="InterPro" id="IPR044660">
    <property type="entry name" value="IBH1-like"/>
</dbReference>
<dbReference type="AlphaFoldDB" id="A0A1E5VZE9"/>
<reference evidence="6 7" key="1">
    <citation type="submission" date="2016-09" db="EMBL/GenBank/DDBJ databases">
        <title>The draft genome of Dichanthelium oligosanthes: A C3 panicoid grass species.</title>
        <authorList>
            <person name="Studer A.J."/>
            <person name="Schnable J.C."/>
            <person name="Brutnell T.P."/>
        </authorList>
    </citation>
    <scope>NUCLEOTIDE SEQUENCE [LARGE SCALE GENOMIC DNA]</scope>
    <source>
        <strain evidence="7">cv. Kellogg 1175</strain>
        <tissue evidence="6">Leaf</tissue>
    </source>
</reference>
<feature type="region of interest" description="Disordered" evidence="4">
    <location>
        <begin position="1"/>
        <end position="31"/>
    </location>
</feature>
<protein>
    <recommendedName>
        <fullName evidence="5">BHLH domain-containing protein</fullName>
    </recommendedName>
</protein>
<feature type="compositionally biased region" description="Low complexity" evidence="4">
    <location>
        <begin position="12"/>
        <end position="31"/>
    </location>
</feature>
<sequence>MVEEIRRRRRGSASASGRRTTRPSSRAAGAALRRKVRELRRLVPGGKKAPAGSLLARTADYIVRLRARVELLRALAAVYGVGGPPQQVVDRAAAAGTITTGVKRMIVIEFEVLCFHRLLHLTIINCVSDGWSNT</sequence>
<dbReference type="InterPro" id="IPR011598">
    <property type="entry name" value="bHLH_dom"/>
</dbReference>
<dbReference type="GO" id="GO:0006355">
    <property type="term" value="P:regulation of DNA-templated transcription"/>
    <property type="evidence" value="ECO:0007669"/>
    <property type="project" value="InterPro"/>
</dbReference>
<dbReference type="InterPro" id="IPR036638">
    <property type="entry name" value="HLH_DNA-bd_sf"/>
</dbReference>
<comment type="similarity">
    <text evidence="1">Belongs to the bHLH protein family.</text>
</comment>
<comment type="caution">
    <text evidence="6">The sequence shown here is derived from an EMBL/GenBank/DDBJ whole genome shotgun (WGS) entry which is preliminary data.</text>
</comment>
<evidence type="ECO:0000313" key="6">
    <source>
        <dbReference type="EMBL" id="OEL30502.1"/>
    </source>
</evidence>
<proteinExistence type="inferred from homology"/>
<feature type="domain" description="BHLH" evidence="5">
    <location>
        <begin position="16"/>
        <end position="65"/>
    </location>
</feature>
<evidence type="ECO:0000256" key="3">
    <source>
        <dbReference type="ARBA" id="ARBA00023163"/>
    </source>
</evidence>
<organism evidence="6 7">
    <name type="scientific">Dichanthelium oligosanthes</name>
    <dbReference type="NCBI Taxonomy" id="888268"/>
    <lineage>
        <taxon>Eukaryota</taxon>
        <taxon>Viridiplantae</taxon>
        <taxon>Streptophyta</taxon>
        <taxon>Embryophyta</taxon>
        <taxon>Tracheophyta</taxon>
        <taxon>Spermatophyta</taxon>
        <taxon>Magnoliopsida</taxon>
        <taxon>Liliopsida</taxon>
        <taxon>Poales</taxon>
        <taxon>Poaceae</taxon>
        <taxon>PACMAD clade</taxon>
        <taxon>Panicoideae</taxon>
        <taxon>Panicodae</taxon>
        <taxon>Paniceae</taxon>
        <taxon>Dichantheliinae</taxon>
        <taxon>Dichanthelium</taxon>
    </lineage>
</organism>
<evidence type="ECO:0000256" key="4">
    <source>
        <dbReference type="SAM" id="MobiDB-lite"/>
    </source>
</evidence>
<dbReference type="PANTHER" id="PTHR33124:SF9">
    <property type="entry name" value="TRANSCRIPTION FACTOR"/>
    <property type="match status" value="1"/>
</dbReference>
<keyword evidence="3" id="KW-0804">Transcription</keyword>
<dbReference type="Proteomes" id="UP000095767">
    <property type="component" value="Unassembled WGS sequence"/>
</dbReference>
<dbReference type="PROSITE" id="PS50888">
    <property type="entry name" value="BHLH"/>
    <property type="match status" value="1"/>
</dbReference>
<evidence type="ECO:0000259" key="5">
    <source>
        <dbReference type="PROSITE" id="PS50888"/>
    </source>
</evidence>
<evidence type="ECO:0000313" key="7">
    <source>
        <dbReference type="Proteomes" id="UP000095767"/>
    </source>
</evidence>
<keyword evidence="2" id="KW-0805">Transcription regulation</keyword>